<protein>
    <submittedName>
        <fullName evidence="1">Uncharacterized protein</fullName>
    </submittedName>
</protein>
<reference evidence="1 2" key="1">
    <citation type="submission" date="2009-07" db="EMBL/GenBank/DDBJ databases">
        <authorList>
            <person name="Madupu R."/>
            <person name="Sebastian Y."/>
            <person name="Durkin A.S."/>
            <person name="Torralba M."/>
            <person name="Methe B."/>
            <person name="Sutton G.G."/>
            <person name="Strausberg R.L."/>
            <person name="Nelson K.E."/>
        </authorList>
    </citation>
    <scope>NUCLEOTIDE SEQUENCE [LARGE SCALE GENOMIC DNA]</scope>
    <source>
        <strain evidence="1 2">RM3268</strain>
    </source>
</reference>
<sequence>MRFLNLALVQVNFKICARAAMLSRRRLSAEQDRCICRFGRCAKREKLLGMELEPVN</sequence>
<organism evidence="1 2">
    <name type="scientific">Campylobacter gracilis RM3268</name>
    <dbReference type="NCBI Taxonomy" id="553220"/>
    <lineage>
        <taxon>Bacteria</taxon>
        <taxon>Pseudomonadati</taxon>
        <taxon>Campylobacterota</taxon>
        <taxon>Epsilonproteobacteria</taxon>
        <taxon>Campylobacterales</taxon>
        <taxon>Campylobacteraceae</taxon>
        <taxon>Campylobacter</taxon>
    </lineage>
</organism>
<keyword evidence="2" id="KW-1185">Reference proteome</keyword>
<dbReference type="AlphaFoldDB" id="C8PKD7"/>
<dbReference type="EMBL" id="ACYG01000030">
    <property type="protein sequence ID" value="EEV16546.1"/>
    <property type="molecule type" value="Genomic_DNA"/>
</dbReference>
<evidence type="ECO:0000313" key="2">
    <source>
        <dbReference type="Proteomes" id="UP000005709"/>
    </source>
</evidence>
<comment type="caution">
    <text evidence="1">The sequence shown here is derived from an EMBL/GenBank/DDBJ whole genome shotgun (WGS) entry which is preliminary data.</text>
</comment>
<name>C8PKD7_9BACT</name>
<dbReference type="Proteomes" id="UP000005709">
    <property type="component" value="Unassembled WGS sequence"/>
</dbReference>
<proteinExistence type="predicted"/>
<evidence type="ECO:0000313" key="1">
    <source>
        <dbReference type="EMBL" id="EEV16546.1"/>
    </source>
</evidence>
<accession>C8PKD7</accession>
<gene>
    <name evidence="1" type="ORF">CAMGR0001_0153</name>
</gene>